<feature type="transmembrane region" description="Helical" evidence="11">
    <location>
        <begin position="92"/>
        <end position="116"/>
    </location>
</feature>
<gene>
    <name evidence="13" type="ORF">L9F63_024652</name>
</gene>
<dbReference type="PANTHER" id="PTHR24243">
    <property type="entry name" value="G-PROTEIN COUPLED RECEPTOR"/>
    <property type="match status" value="1"/>
</dbReference>
<keyword evidence="6 11" id="KW-0472">Membrane</keyword>
<dbReference type="PRINTS" id="PR00237">
    <property type="entry name" value="GPCRRHODOPSN"/>
</dbReference>
<dbReference type="Proteomes" id="UP001233999">
    <property type="component" value="Unassembled WGS sequence"/>
</dbReference>
<keyword evidence="3 9" id="KW-0812">Transmembrane</keyword>
<dbReference type="AlphaFoldDB" id="A0AAD8E723"/>
<name>A0AAD8E723_DIPPU</name>
<protein>
    <recommendedName>
        <fullName evidence="12">G-protein coupled receptors family 1 profile domain-containing protein</fullName>
    </recommendedName>
</protein>
<feature type="compositionally biased region" description="Basic and acidic residues" evidence="10">
    <location>
        <begin position="332"/>
        <end position="341"/>
    </location>
</feature>
<dbReference type="EMBL" id="JASPKZ010008578">
    <property type="protein sequence ID" value="KAJ9579236.1"/>
    <property type="molecule type" value="Genomic_DNA"/>
</dbReference>
<organism evidence="13 14">
    <name type="scientific">Diploptera punctata</name>
    <name type="common">Pacific beetle cockroach</name>
    <dbReference type="NCBI Taxonomy" id="6984"/>
    <lineage>
        <taxon>Eukaryota</taxon>
        <taxon>Metazoa</taxon>
        <taxon>Ecdysozoa</taxon>
        <taxon>Arthropoda</taxon>
        <taxon>Hexapoda</taxon>
        <taxon>Insecta</taxon>
        <taxon>Pterygota</taxon>
        <taxon>Neoptera</taxon>
        <taxon>Polyneoptera</taxon>
        <taxon>Dictyoptera</taxon>
        <taxon>Blattodea</taxon>
        <taxon>Blaberoidea</taxon>
        <taxon>Blaberidae</taxon>
        <taxon>Diplopterinae</taxon>
        <taxon>Diploptera</taxon>
    </lineage>
</organism>
<dbReference type="PANTHER" id="PTHR24243:SF107">
    <property type="entry name" value="NEUROPEPTIDES CAPA RECEPTOR"/>
    <property type="match status" value="1"/>
</dbReference>
<evidence type="ECO:0000256" key="4">
    <source>
        <dbReference type="ARBA" id="ARBA00022989"/>
    </source>
</evidence>
<comment type="caution">
    <text evidence="13">The sequence shown here is derived from an EMBL/GenBank/DDBJ whole genome shotgun (WGS) entry which is preliminary data.</text>
</comment>
<feature type="domain" description="G-protein coupled receptors family 1 profile" evidence="12">
    <location>
        <begin position="1"/>
        <end position="197"/>
    </location>
</feature>
<feature type="non-terminal residue" evidence="13">
    <location>
        <position position="1"/>
    </location>
</feature>
<evidence type="ECO:0000256" key="3">
    <source>
        <dbReference type="ARBA" id="ARBA00022692"/>
    </source>
</evidence>
<comment type="similarity">
    <text evidence="2 9">Belongs to the G-protein coupled receptor 1 family.</text>
</comment>
<keyword evidence="4 11" id="KW-1133">Transmembrane helix</keyword>
<evidence type="ECO:0000256" key="7">
    <source>
        <dbReference type="ARBA" id="ARBA00023170"/>
    </source>
</evidence>
<dbReference type="Pfam" id="PF00001">
    <property type="entry name" value="7tm_1"/>
    <property type="match status" value="1"/>
</dbReference>
<evidence type="ECO:0000256" key="6">
    <source>
        <dbReference type="ARBA" id="ARBA00023136"/>
    </source>
</evidence>
<dbReference type="PROSITE" id="PS00237">
    <property type="entry name" value="G_PROTEIN_RECEP_F1_1"/>
    <property type="match status" value="1"/>
</dbReference>
<evidence type="ECO:0000256" key="5">
    <source>
        <dbReference type="ARBA" id="ARBA00023040"/>
    </source>
</evidence>
<evidence type="ECO:0000256" key="11">
    <source>
        <dbReference type="SAM" id="Phobius"/>
    </source>
</evidence>
<dbReference type="GO" id="GO:0005886">
    <property type="term" value="C:plasma membrane"/>
    <property type="evidence" value="ECO:0007669"/>
    <property type="project" value="TreeGrafter"/>
</dbReference>
<feature type="transmembrane region" description="Helical" evidence="11">
    <location>
        <begin position="177"/>
        <end position="200"/>
    </location>
</feature>
<keyword evidence="8 9" id="KW-0807">Transducer</keyword>
<evidence type="ECO:0000259" key="12">
    <source>
        <dbReference type="PROSITE" id="PS50262"/>
    </source>
</evidence>
<feature type="compositionally biased region" description="Polar residues" evidence="10">
    <location>
        <begin position="342"/>
        <end position="353"/>
    </location>
</feature>
<evidence type="ECO:0000256" key="9">
    <source>
        <dbReference type="RuleBase" id="RU000688"/>
    </source>
</evidence>
<accession>A0AAD8E723</accession>
<evidence type="ECO:0000256" key="1">
    <source>
        <dbReference type="ARBA" id="ARBA00004141"/>
    </source>
</evidence>
<feature type="transmembrane region" description="Helical" evidence="11">
    <location>
        <begin position="34"/>
        <end position="56"/>
    </location>
</feature>
<dbReference type="InterPro" id="IPR017452">
    <property type="entry name" value="GPCR_Rhodpsn_7TM"/>
</dbReference>
<dbReference type="Gene3D" id="1.20.1070.10">
    <property type="entry name" value="Rhodopsin 7-helix transmembrane proteins"/>
    <property type="match status" value="1"/>
</dbReference>
<keyword evidence="14" id="KW-1185">Reference proteome</keyword>
<dbReference type="PROSITE" id="PS50262">
    <property type="entry name" value="G_PROTEIN_RECEP_F1_2"/>
    <property type="match status" value="1"/>
</dbReference>
<evidence type="ECO:0000313" key="14">
    <source>
        <dbReference type="Proteomes" id="UP001233999"/>
    </source>
</evidence>
<evidence type="ECO:0000256" key="2">
    <source>
        <dbReference type="ARBA" id="ARBA00010663"/>
    </source>
</evidence>
<dbReference type="GO" id="GO:0008188">
    <property type="term" value="F:neuropeptide receptor activity"/>
    <property type="evidence" value="ECO:0007669"/>
    <property type="project" value="TreeGrafter"/>
</dbReference>
<proteinExistence type="inferred from homology"/>
<keyword evidence="7 9" id="KW-0675">Receptor</keyword>
<feature type="transmembrane region" description="Helical" evidence="11">
    <location>
        <begin position="137"/>
        <end position="157"/>
    </location>
</feature>
<reference evidence="13" key="1">
    <citation type="journal article" date="2023" name="IScience">
        <title>Live-bearing cockroach genome reveals convergent evolutionary mechanisms linked to viviparity in insects and beyond.</title>
        <authorList>
            <person name="Fouks B."/>
            <person name="Harrison M.C."/>
            <person name="Mikhailova A.A."/>
            <person name="Marchal E."/>
            <person name="English S."/>
            <person name="Carruthers M."/>
            <person name="Jennings E.C."/>
            <person name="Chiamaka E.L."/>
            <person name="Frigard R.A."/>
            <person name="Pippel M."/>
            <person name="Attardo G.M."/>
            <person name="Benoit J.B."/>
            <person name="Bornberg-Bauer E."/>
            <person name="Tobe S.S."/>
        </authorList>
    </citation>
    <scope>NUCLEOTIDE SEQUENCE</scope>
    <source>
        <strain evidence="13">Stay&amp;Tobe</strain>
    </source>
</reference>
<dbReference type="InterPro" id="IPR000276">
    <property type="entry name" value="GPCR_Rhodpsn"/>
</dbReference>
<evidence type="ECO:0000256" key="8">
    <source>
        <dbReference type="ARBA" id="ARBA00023224"/>
    </source>
</evidence>
<sequence>SSYTSILTIVAFSTERYLAICQPIQSYTTSSPRIAIRVIGVLWVISLICALPFAVYTKINYVEYPPGSSQMAAESAFCAMLKMPPNWPMYELSAFVFFLGPMLVIMVLYARMGITIRSRTLKFPGETKHLDSRTKPIIRMLAAVVITFFLCWAPFHMQRLFFLYGKDHPNYDKINEMAYFITGCLYFFSCTVNPVLYNVMSAKYRLAFRKTLCCGQRRGGPNREASTLRDTTVVYVNSHLERCRSMSTHRDVRSVRSLSKSSNIPNNMSEKTHSSIKLLHVDDEKLLDSSCDPSDVIVMMTPTSNGKTNSYTTSKTWSKALLRIAKSDEVSEPCLKERQDNKNNTQQNGETTI</sequence>
<feature type="region of interest" description="Disordered" evidence="10">
    <location>
        <begin position="332"/>
        <end position="353"/>
    </location>
</feature>
<comment type="subcellular location">
    <subcellularLocation>
        <location evidence="1">Membrane</location>
        <topology evidence="1">Multi-pass membrane protein</topology>
    </subcellularLocation>
</comment>
<evidence type="ECO:0000256" key="10">
    <source>
        <dbReference type="SAM" id="MobiDB-lite"/>
    </source>
</evidence>
<evidence type="ECO:0000313" key="13">
    <source>
        <dbReference type="EMBL" id="KAJ9579236.1"/>
    </source>
</evidence>
<dbReference type="SUPFAM" id="SSF81321">
    <property type="entry name" value="Family A G protein-coupled receptor-like"/>
    <property type="match status" value="1"/>
</dbReference>
<keyword evidence="5 9" id="KW-0297">G-protein coupled receptor</keyword>
<reference evidence="13" key="2">
    <citation type="submission" date="2023-05" db="EMBL/GenBank/DDBJ databases">
        <authorList>
            <person name="Fouks B."/>
        </authorList>
    </citation>
    <scope>NUCLEOTIDE SEQUENCE</scope>
    <source>
        <strain evidence="13">Stay&amp;Tobe</strain>
        <tissue evidence="13">Testes</tissue>
    </source>
</reference>